<dbReference type="InterPro" id="IPR009959">
    <property type="entry name" value="Cyclase_SnoaL-like"/>
</dbReference>
<dbReference type="PANTHER" id="PTHR38436">
    <property type="entry name" value="POLYKETIDE CYCLASE SNOAL-LIKE DOMAIN"/>
    <property type="match status" value="1"/>
</dbReference>
<dbReference type="InterPro" id="IPR032710">
    <property type="entry name" value="NTF2-like_dom_sf"/>
</dbReference>
<evidence type="ECO:0000313" key="1">
    <source>
        <dbReference type="EMBL" id="KKM68562.1"/>
    </source>
</evidence>
<evidence type="ECO:0008006" key="2">
    <source>
        <dbReference type="Google" id="ProtNLM"/>
    </source>
</evidence>
<dbReference type="Gene3D" id="3.10.450.50">
    <property type="match status" value="1"/>
</dbReference>
<accession>A0A0F9MHG2</accession>
<name>A0A0F9MHG2_9ZZZZ</name>
<dbReference type="PANTHER" id="PTHR38436:SF1">
    <property type="entry name" value="ESTER CYCLASE"/>
    <property type="match status" value="1"/>
</dbReference>
<dbReference type="AlphaFoldDB" id="A0A0F9MHG2"/>
<gene>
    <name evidence="1" type="ORF">LCGC14_1459680</name>
</gene>
<reference evidence="1" key="1">
    <citation type="journal article" date="2015" name="Nature">
        <title>Complex archaea that bridge the gap between prokaryotes and eukaryotes.</title>
        <authorList>
            <person name="Spang A."/>
            <person name="Saw J.H."/>
            <person name="Jorgensen S.L."/>
            <person name="Zaremba-Niedzwiedzka K."/>
            <person name="Martijn J."/>
            <person name="Lind A.E."/>
            <person name="van Eijk R."/>
            <person name="Schleper C."/>
            <person name="Guy L."/>
            <person name="Ettema T.J."/>
        </authorList>
    </citation>
    <scope>NUCLEOTIDE SEQUENCE</scope>
</reference>
<sequence length="146" mass="16852">MEKQELKNMFIQWVDAWNARDMEKLLSLYAEDAVLYQAWAKKKLEGLEFVSARFKDLRDMSDDSKVIIRELFADDDTVIAEITFAGTHNGPFLDFEPTGKKFDIDTIFTLKVKDGKIIKHNSYLETATVLRVLDLLRMPSTKEEAA</sequence>
<proteinExistence type="predicted"/>
<dbReference type="EMBL" id="LAZR01010146">
    <property type="protein sequence ID" value="KKM68562.1"/>
    <property type="molecule type" value="Genomic_DNA"/>
</dbReference>
<dbReference type="SUPFAM" id="SSF54427">
    <property type="entry name" value="NTF2-like"/>
    <property type="match status" value="1"/>
</dbReference>
<dbReference type="GO" id="GO:0030638">
    <property type="term" value="P:polyketide metabolic process"/>
    <property type="evidence" value="ECO:0007669"/>
    <property type="project" value="InterPro"/>
</dbReference>
<organism evidence="1">
    <name type="scientific">marine sediment metagenome</name>
    <dbReference type="NCBI Taxonomy" id="412755"/>
    <lineage>
        <taxon>unclassified sequences</taxon>
        <taxon>metagenomes</taxon>
        <taxon>ecological metagenomes</taxon>
    </lineage>
</organism>
<protein>
    <recommendedName>
        <fullName evidence="2">SnoaL-like domain-containing protein</fullName>
    </recommendedName>
</protein>
<dbReference type="Pfam" id="PF07366">
    <property type="entry name" value="SnoaL"/>
    <property type="match status" value="1"/>
</dbReference>
<comment type="caution">
    <text evidence="1">The sequence shown here is derived from an EMBL/GenBank/DDBJ whole genome shotgun (WGS) entry which is preliminary data.</text>
</comment>